<dbReference type="GO" id="GO:0004467">
    <property type="term" value="F:long-chain fatty acid-CoA ligase activity"/>
    <property type="evidence" value="ECO:0007669"/>
    <property type="project" value="TreeGrafter"/>
</dbReference>
<proteinExistence type="predicted"/>
<dbReference type="GO" id="GO:0016020">
    <property type="term" value="C:membrane"/>
    <property type="evidence" value="ECO:0007669"/>
    <property type="project" value="TreeGrafter"/>
</dbReference>
<accession>A0AAD8I0X5</accession>
<dbReference type="Proteomes" id="UP001237642">
    <property type="component" value="Unassembled WGS sequence"/>
</dbReference>
<dbReference type="PANTHER" id="PTHR43272:SF33">
    <property type="entry name" value="AMP-BINDING DOMAIN-CONTAINING PROTEIN-RELATED"/>
    <property type="match status" value="1"/>
</dbReference>
<dbReference type="SUPFAM" id="SSF56801">
    <property type="entry name" value="Acetyl-CoA synthetase-like"/>
    <property type="match status" value="1"/>
</dbReference>
<reference evidence="3" key="2">
    <citation type="submission" date="2023-05" db="EMBL/GenBank/DDBJ databases">
        <authorList>
            <person name="Schelkunov M.I."/>
        </authorList>
    </citation>
    <scope>NUCLEOTIDE SEQUENCE</scope>
    <source>
        <strain evidence="3">Hsosn_3</strain>
        <tissue evidence="3">Leaf</tissue>
    </source>
</reference>
<evidence type="ECO:0000313" key="3">
    <source>
        <dbReference type="EMBL" id="KAK1376640.1"/>
    </source>
</evidence>
<sequence>MNCTSEDQPFLRGEICVRGPNIFQGCFKDEVQKEVFDADGCLHTGDIGLWLPEGRLKIINRQAYHCDNRNSNLVAVVSVEPHVLKDWAMSAGIMCEDLGQLCKDPIARAAVLADVDVVAQEAELRKFDYAKAVTLLLKPSTLENGLLTPTFKNLMHLIQYKRNFEHREFPNPNLFSDDTLRNTDLCKMVTCNVHNNTFTVVITIIQWISFFLFIQKTIIGKFWCNRRGKSGFDYASKRCKLGRIYLSSAEYNFHQSLPSEASMLMHSSMKPFSAGNVHCRPGPKRPSGLAR</sequence>
<dbReference type="GO" id="GO:0005524">
    <property type="term" value="F:ATP binding"/>
    <property type="evidence" value="ECO:0007669"/>
    <property type="project" value="UniProtKB-KW"/>
</dbReference>
<organism evidence="3 4">
    <name type="scientific">Heracleum sosnowskyi</name>
    <dbReference type="NCBI Taxonomy" id="360622"/>
    <lineage>
        <taxon>Eukaryota</taxon>
        <taxon>Viridiplantae</taxon>
        <taxon>Streptophyta</taxon>
        <taxon>Embryophyta</taxon>
        <taxon>Tracheophyta</taxon>
        <taxon>Spermatophyta</taxon>
        <taxon>Magnoliopsida</taxon>
        <taxon>eudicotyledons</taxon>
        <taxon>Gunneridae</taxon>
        <taxon>Pentapetalae</taxon>
        <taxon>asterids</taxon>
        <taxon>campanulids</taxon>
        <taxon>Apiales</taxon>
        <taxon>Apiaceae</taxon>
        <taxon>Apioideae</taxon>
        <taxon>apioid superclade</taxon>
        <taxon>Tordylieae</taxon>
        <taxon>Tordyliinae</taxon>
        <taxon>Heracleum</taxon>
    </lineage>
</organism>
<protein>
    <recommendedName>
        <fullName evidence="5">AMP-dependent synthetase/ligase domain-containing protein</fullName>
    </recommendedName>
</protein>
<keyword evidence="4" id="KW-1185">Reference proteome</keyword>
<evidence type="ECO:0000313" key="4">
    <source>
        <dbReference type="Proteomes" id="UP001237642"/>
    </source>
</evidence>
<dbReference type="InterPro" id="IPR042099">
    <property type="entry name" value="ANL_N_sf"/>
</dbReference>
<reference evidence="3" key="1">
    <citation type="submission" date="2023-02" db="EMBL/GenBank/DDBJ databases">
        <title>Genome of toxic invasive species Heracleum sosnowskyi carries increased number of genes despite the absence of recent whole-genome duplications.</title>
        <authorList>
            <person name="Schelkunov M."/>
            <person name="Shtratnikova V."/>
            <person name="Makarenko M."/>
            <person name="Klepikova A."/>
            <person name="Omelchenko D."/>
            <person name="Novikova G."/>
            <person name="Obukhova E."/>
            <person name="Bogdanov V."/>
            <person name="Penin A."/>
            <person name="Logacheva M."/>
        </authorList>
    </citation>
    <scope>NUCLEOTIDE SEQUENCE</scope>
    <source>
        <strain evidence="3">Hsosn_3</strain>
        <tissue evidence="3">Leaf</tissue>
    </source>
</reference>
<keyword evidence="2" id="KW-0067">ATP-binding</keyword>
<dbReference type="PANTHER" id="PTHR43272">
    <property type="entry name" value="LONG-CHAIN-FATTY-ACID--COA LIGASE"/>
    <property type="match status" value="1"/>
</dbReference>
<keyword evidence="1" id="KW-0547">Nucleotide-binding</keyword>
<dbReference type="Gene3D" id="3.40.50.12780">
    <property type="entry name" value="N-terminal domain of ligase-like"/>
    <property type="match status" value="1"/>
</dbReference>
<evidence type="ECO:0000256" key="1">
    <source>
        <dbReference type="ARBA" id="ARBA00022741"/>
    </source>
</evidence>
<name>A0AAD8I0X5_9APIA</name>
<dbReference type="GO" id="GO:0005783">
    <property type="term" value="C:endoplasmic reticulum"/>
    <property type="evidence" value="ECO:0007669"/>
    <property type="project" value="TreeGrafter"/>
</dbReference>
<evidence type="ECO:0008006" key="5">
    <source>
        <dbReference type="Google" id="ProtNLM"/>
    </source>
</evidence>
<evidence type="ECO:0000256" key="2">
    <source>
        <dbReference type="ARBA" id="ARBA00022840"/>
    </source>
</evidence>
<gene>
    <name evidence="3" type="ORF">POM88_032833</name>
</gene>
<dbReference type="AlphaFoldDB" id="A0AAD8I0X5"/>
<comment type="caution">
    <text evidence="3">The sequence shown here is derived from an EMBL/GenBank/DDBJ whole genome shotgun (WGS) entry which is preliminary data.</text>
</comment>
<dbReference type="EMBL" id="JAUIZM010000007">
    <property type="protein sequence ID" value="KAK1376640.1"/>
    <property type="molecule type" value="Genomic_DNA"/>
</dbReference>